<proteinExistence type="inferred from homology"/>
<comment type="catalytic activity">
    <reaction evidence="4">
        <text>a 1-acyl-sn-glycero-3-phosphate + an acyl-CoA = a 1,2-diacyl-sn-glycero-3-phosphate + CoA</text>
        <dbReference type="Rhea" id="RHEA:19709"/>
        <dbReference type="ChEBI" id="CHEBI:57287"/>
        <dbReference type="ChEBI" id="CHEBI:57970"/>
        <dbReference type="ChEBI" id="CHEBI:58342"/>
        <dbReference type="ChEBI" id="CHEBI:58608"/>
        <dbReference type="EC" id="2.3.1.51"/>
    </reaction>
</comment>
<dbReference type="InterPro" id="IPR002123">
    <property type="entry name" value="Plipid/glycerol_acylTrfase"/>
</dbReference>
<evidence type="ECO:0000313" key="8">
    <source>
        <dbReference type="Proteomes" id="UP001071230"/>
    </source>
</evidence>
<evidence type="ECO:0000256" key="1">
    <source>
        <dbReference type="ARBA" id="ARBA00008655"/>
    </source>
</evidence>
<dbReference type="Proteomes" id="UP000836597">
    <property type="component" value="Chromosome"/>
</dbReference>
<dbReference type="RefSeq" id="WP_240985473.1">
    <property type="nucleotide sequence ID" value="NZ_CDGJ01000078.1"/>
</dbReference>
<name>A0A8S0VXL7_9FIRM</name>
<evidence type="ECO:0000256" key="4">
    <source>
        <dbReference type="RuleBase" id="RU361267"/>
    </source>
</evidence>
<keyword evidence="8" id="KW-1185">Reference proteome</keyword>
<protein>
    <recommendedName>
        <fullName evidence="4">1-acyl-sn-glycerol-3-phosphate acyltransferase</fullName>
        <ecNumber evidence="4">2.3.1.51</ecNumber>
    </recommendedName>
</protein>
<evidence type="ECO:0000259" key="5">
    <source>
        <dbReference type="SMART" id="SM00563"/>
    </source>
</evidence>
<dbReference type="CDD" id="cd07989">
    <property type="entry name" value="LPLAT_AGPAT-like"/>
    <property type="match status" value="1"/>
</dbReference>
<dbReference type="EC" id="2.3.1.51" evidence="4"/>
<dbReference type="KEGG" id="aacx:DEACI_2705"/>
<dbReference type="Proteomes" id="UP001071230">
    <property type="component" value="Unassembled WGS sequence"/>
</dbReference>
<dbReference type="PANTHER" id="PTHR10434:SF11">
    <property type="entry name" value="1-ACYL-SN-GLYCEROL-3-PHOSPHATE ACYLTRANSFERASE"/>
    <property type="match status" value="1"/>
</dbReference>
<dbReference type="EMBL" id="CDGJ01000078">
    <property type="protein sequence ID" value="CEJ08124.1"/>
    <property type="molecule type" value="Genomic_DNA"/>
</dbReference>
<keyword evidence="4" id="KW-0443">Lipid metabolism</keyword>
<evidence type="ECO:0000256" key="3">
    <source>
        <dbReference type="ARBA" id="ARBA00023315"/>
    </source>
</evidence>
<keyword evidence="3 4" id="KW-0012">Acyltransferase</keyword>
<dbReference type="SMART" id="SM00563">
    <property type="entry name" value="PlsC"/>
    <property type="match status" value="1"/>
</dbReference>
<keyword evidence="4" id="KW-0594">Phospholipid biosynthesis</keyword>
<reference evidence="7" key="1">
    <citation type="submission" date="2014-11" db="EMBL/GenBank/DDBJ databases">
        <authorList>
            <person name="Hornung B.V."/>
        </authorList>
    </citation>
    <scope>NUCLEOTIDE SEQUENCE</scope>
    <source>
        <strain evidence="7">INE</strain>
    </source>
</reference>
<gene>
    <name evidence="7" type="ORF">DEACI_2599</name>
    <name evidence="6" type="ORF">DEACI_2705</name>
</gene>
<dbReference type="GO" id="GO:0003841">
    <property type="term" value="F:1-acylglycerol-3-phosphate O-acyltransferase activity"/>
    <property type="evidence" value="ECO:0007669"/>
    <property type="project" value="UniProtKB-UniRule"/>
</dbReference>
<dbReference type="PANTHER" id="PTHR10434">
    <property type="entry name" value="1-ACYL-SN-GLYCEROL-3-PHOSPHATE ACYLTRANSFERASE"/>
    <property type="match status" value="1"/>
</dbReference>
<accession>A0A8S0VXL7</accession>
<keyword evidence="4" id="KW-0444">Lipid biosynthesis</keyword>
<dbReference type="AlphaFoldDB" id="A0A8S0VXL7"/>
<evidence type="ECO:0000256" key="2">
    <source>
        <dbReference type="ARBA" id="ARBA00022679"/>
    </source>
</evidence>
<evidence type="ECO:0000313" key="6">
    <source>
        <dbReference type="EMBL" id="CAA7602033.1"/>
    </source>
</evidence>
<dbReference type="EMBL" id="LR746496">
    <property type="protein sequence ID" value="CAA7602033.1"/>
    <property type="molecule type" value="Genomic_DNA"/>
</dbReference>
<comment type="similarity">
    <text evidence="1 4">Belongs to the 1-acyl-sn-glycerol-3-phosphate acyltransferase family.</text>
</comment>
<dbReference type="NCBIfam" id="TIGR00530">
    <property type="entry name" value="AGP_acyltrn"/>
    <property type="match status" value="1"/>
</dbReference>
<keyword evidence="2 4" id="KW-0808">Transferase</keyword>
<dbReference type="InterPro" id="IPR004552">
    <property type="entry name" value="AGP_acyltrans"/>
</dbReference>
<dbReference type="Pfam" id="PF01553">
    <property type="entry name" value="Acyltransferase"/>
    <property type="match status" value="1"/>
</dbReference>
<evidence type="ECO:0000313" key="7">
    <source>
        <dbReference type="EMBL" id="CEJ08124.1"/>
    </source>
</evidence>
<reference evidence="6" key="2">
    <citation type="submission" date="2020-01" db="EMBL/GenBank/DDBJ databases">
        <authorList>
            <person name="Hornung B."/>
        </authorList>
    </citation>
    <scope>NUCLEOTIDE SEQUENCE</scope>
    <source>
        <strain evidence="6">PacBioINE</strain>
    </source>
</reference>
<organism evidence="6">
    <name type="scientific">Acididesulfobacillus acetoxydans</name>
    <dbReference type="NCBI Taxonomy" id="1561005"/>
    <lineage>
        <taxon>Bacteria</taxon>
        <taxon>Bacillati</taxon>
        <taxon>Bacillota</taxon>
        <taxon>Clostridia</taxon>
        <taxon>Eubacteriales</taxon>
        <taxon>Peptococcaceae</taxon>
        <taxon>Acididesulfobacillus</taxon>
    </lineage>
</organism>
<dbReference type="GO" id="GO:0006654">
    <property type="term" value="P:phosphatidic acid biosynthetic process"/>
    <property type="evidence" value="ECO:0007669"/>
    <property type="project" value="TreeGrafter"/>
</dbReference>
<dbReference type="GO" id="GO:0016020">
    <property type="term" value="C:membrane"/>
    <property type="evidence" value="ECO:0007669"/>
    <property type="project" value="InterPro"/>
</dbReference>
<sequence>MTLYGFARRFFRTFFQLKGWKIEGLENIPKKGPVILAVNHISNWDPVLVGCGLNRQVSYMAKEELFSVPFLGWAIRKVGAFPVNRAQADTGAIRQALAILKEDRVLGLFPEGTRSKTGDVQRALPGVVLIMDRSKAPVVPVKVRGTNRLLRGGRGGLRLVVGKPLTLDQLKAPEGVANRREWVAERIMRAIDEL</sequence>
<comment type="domain">
    <text evidence="4">The HXXXXD motif is essential for acyltransferase activity and may constitute the binding site for the phosphate moiety of the glycerol-3-phosphate.</text>
</comment>
<feature type="domain" description="Phospholipid/glycerol acyltransferase" evidence="5">
    <location>
        <begin position="34"/>
        <end position="146"/>
    </location>
</feature>
<keyword evidence="4" id="KW-1208">Phospholipid metabolism</keyword>
<dbReference type="SUPFAM" id="SSF69593">
    <property type="entry name" value="Glycerol-3-phosphate (1)-acyltransferase"/>
    <property type="match status" value="1"/>
</dbReference>